<evidence type="ECO:0000313" key="4">
    <source>
        <dbReference type="Proteomes" id="UP000694844"/>
    </source>
</evidence>
<dbReference type="OrthoDB" id="264520at2759"/>
<dbReference type="RefSeq" id="XP_022301181.1">
    <property type="nucleotide sequence ID" value="XM_022445473.1"/>
</dbReference>
<evidence type="ECO:0000313" key="5">
    <source>
        <dbReference type="RefSeq" id="XP_022301181.1"/>
    </source>
</evidence>
<keyword evidence="4" id="KW-1185">Reference proteome</keyword>
<evidence type="ECO:0000256" key="2">
    <source>
        <dbReference type="SAM" id="Coils"/>
    </source>
</evidence>
<organism evidence="4 5">
    <name type="scientific">Crassostrea virginica</name>
    <name type="common">Eastern oyster</name>
    <dbReference type="NCBI Taxonomy" id="6565"/>
    <lineage>
        <taxon>Eukaryota</taxon>
        <taxon>Metazoa</taxon>
        <taxon>Spiralia</taxon>
        <taxon>Lophotrochozoa</taxon>
        <taxon>Mollusca</taxon>
        <taxon>Bivalvia</taxon>
        <taxon>Autobranchia</taxon>
        <taxon>Pteriomorphia</taxon>
        <taxon>Ostreida</taxon>
        <taxon>Ostreoidea</taxon>
        <taxon>Ostreidae</taxon>
        <taxon>Crassostrea</taxon>
    </lineage>
</organism>
<keyword evidence="1" id="KW-0677">Repeat</keyword>
<keyword evidence="2" id="KW-0175">Coiled coil</keyword>
<proteinExistence type="predicted"/>
<dbReference type="SUPFAM" id="SSF101898">
    <property type="entry name" value="NHL repeat"/>
    <property type="match status" value="1"/>
</dbReference>
<dbReference type="InterPro" id="IPR001258">
    <property type="entry name" value="NHL_repeat"/>
</dbReference>
<reference evidence="5" key="1">
    <citation type="submission" date="2025-08" db="UniProtKB">
        <authorList>
            <consortium name="RefSeq"/>
        </authorList>
    </citation>
    <scope>IDENTIFICATION</scope>
    <source>
        <tissue evidence="5">Whole sample</tissue>
    </source>
</reference>
<accession>A0A8B8BDW4</accession>
<evidence type="ECO:0000256" key="3">
    <source>
        <dbReference type="SAM" id="MobiDB-lite"/>
    </source>
</evidence>
<feature type="region of interest" description="Disordered" evidence="3">
    <location>
        <begin position="324"/>
        <end position="404"/>
    </location>
</feature>
<dbReference type="Proteomes" id="UP000694844">
    <property type="component" value="Chromosome 8"/>
</dbReference>
<gene>
    <name evidence="5" type="primary">LOC111109394</name>
</gene>
<feature type="compositionally biased region" description="Acidic residues" evidence="3">
    <location>
        <begin position="327"/>
        <end position="371"/>
    </location>
</feature>
<feature type="coiled-coil region" evidence="2">
    <location>
        <begin position="27"/>
        <end position="69"/>
    </location>
</feature>
<dbReference type="Pfam" id="PF01436">
    <property type="entry name" value="NHL"/>
    <property type="match status" value="1"/>
</dbReference>
<dbReference type="KEGG" id="cvn:111109394"/>
<dbReference type="AlphaFoldDB" id="A0A8B8BDW4"/>
<dbReference type="Gene3D" id="2.120.10.30">
    <property type="entry name" value="TolB, C-terminal domain"/>
    <property type="match status" value="1"/>
</dbReference>
<protein>
    <submittedName>
        <fullName evidence="5">Uncharacterized protein LOC111109394</fullName>
    </submittedName>
</protein>
<evidence type="ECO:0000256" key="1">
    <source>
        <dbReference type="ARBA" id="ARBA00022737"/>
    </source>
</evidence>
<name>A0A8B8BDW4_CRAVI</name>
<feature type="compositionally biased region" description="Basic and acidic residues" evidence="3">
    <location>
        <begin position="372"/>
        <end position="381"/>
    </location>
</feature>
<dbReference type="GeneID" id="111109394"/>
<dbReference type="InterPro" id="IPR011042">
    <property type="entry name" value="6-blade_b-propeller_TolB-like"/>
</dbReference>
<sequence>MKKHSQSLIMAVDKRGEIWYRELGAVIENKKSEIAIMESEILSALDKEEGEINEKMSEVRERILELELEELTNSRNVYNVSMYTSLDDTFESSLAHLHVALPRFRFRDINREALEEQFGYLSPIYNVRIPEGASNVQPKALLDEPKFSQVMKTQYTEINKLRSVSSLKDDEMWTCGQDKVMRLKWRPRGICSTASGDVLVIMDRLFHTKYLSENRNWDICVADHGASAVVVVSAVGKLRFRYTGPLSTFDESFDPVGIATDSQARILVADCDNHRIHIQIQHGHFLRYNEDPDLRLPRGYCVDSRDTLLVAEATTGKVKKIQYNKEEEQEEQEQEEQEQEQEEQEHEQEEEEEEEEEEREQQQEEEEEQEQKEDSKEKDEDLATGGKELSGEEKKNPTGSPPELVYGIIINFDYVFSCVKRYLR</sequence>